<evidence type="ECO:0000313" key="3">
    <source>
        <dbReference type="EMBL" id="OXA55950.1"/>
    </source>
</evidence>
<dbReference type="InterPro" id="IPR001251">
    <property type="entry name" value="CRAL-TRIO_dom"/>
</dbReference>
<evidence type="ECO:0008006" key="5">
    <source>
        <dbReference type="Google" id="ProtNLM"/>
    </source>
</evidence>
<dbReference type="PANTHER" id="PTHR23324">
    <property type="entry name" value="SEC14 RELATED PROTEIN"/>
    <property type="match status" value="1"/>
</dbReference>
<dbReference type="OMA" id="RENQEWR"/>
<dbReference type="PROSITE" id="PS50866">
    <property type="entry name" value="GOLD"/>
    <property type="match status" value="1"/>
</dbReference>
<organism evidence="3 4">
    <name type="scientific">Folsomia candida</name>
    <name type="common">Springtail</name>
    <dbReference type="NCBI Taxonomy" id="158441"/>
    <lineage>
        <taxon>Eukaryota</taxon>
        <taxon>Metazoa</taxon>
        <taxon>Ecdysozoa</taxon>
        <taxon>Arthropoda</taxon>
        <taxon>Hexapoda</taxon>
        <taxon>Collembola</taxon>
        <taxon>Entomobryomorpha</taxon>
        <taxon>Isotomoidea</taxon>
        <taxon>Isotomidae</taxon>
        <taxon>Proisotominae</taxon>
        <taxon>Folsomia</taxon>
    </lineage>
</organism>
<comment type="caution">
    <text evidence="3">The sequence shown here is derived from an EMBL/GenBank/DDBJ whole genome shotgun (WGS) entry which is preliminary data.</text>
</comment>
<protein>
    <recommendedName>
        <fullName evidence="5">SEC14-like protein 2</fullName>
    </recommendedName>
</protein>
<gene>
    <name evidence="3" type="ORF">Fcan01_09027</name>
</gene>
<feature type="domain" description="GOLD" evidence="2">
    <location>
        <begin position="290"/>
        <end position="412"/>
    </location>
</feature>
<dbReference type="Pfam" id="PF03765">
    <property type="entry name" value="CRAL_TRIO_N"/>
    <property type="match status" value="1"/>
</dbReference>
<dbReference type="InterPro" id="IPR051064">
    <property type="entry name" value="SEC14/CRAL-TRIO_domain"/>
</dbReference>
<dbReference type="PANTHER" id="PTHR23324:SF83">
    <property type="entry name" value="SEC14-LIKE PROTEIN 2"/>
    <property type="match status" value="1"/>
</dbReference>
<dbReference type="SUPFAM" id="SSF46938">
    <property type="entry name" value="CRAL/TRIO N-terminal domain"/>
    <property type="match status" value="1"/>
</dbReference>
<dbReference type="InterPro" id="IPR009038">
    <property type="entry name" value="GOLD_dom"/>
</dbReference>
<name>A0A226EEY9_FOLCA</name>
<dbReference type="SUPFAM" id="SSF52087">
    <property type="entry name" value="CRAL/TRIO domain"/>
    <property type="match status" value="1"/>
</dbReference>
<dbReference type="InterPro" id="IPR036598">
    <property type="entry name" value="GOLD_dom_sf"/>
</dbReference>
<dbReference type="InterPro" id="IPR036865">
    <property type="entry name" value="CRAL-TRIO_dom_sf"/>
</dbReference>
<reference evidence="3 4" key="1">
    <citation type="submission" date="2015-12" db="EMBL/GenBank/DDBJ databases">
        <title>The genome of Folsomia candida.</title>
        <authorList>
            <person name="Faddeeva A."/>
            <person name="Derks M.F."/>
            <person name="Anvar Y."/>
            <person name="Smit S."/>
            <person name="Van Straalen N."/>
            <person name="Roelofs D."/>
        </authorList>
    </citation>
    <scope>NUCLEOTIDE SEQUENCE [LARGE SCALE GENOMIC DNA]</scope>
    <source>
        <strain evidence="3 4">VU population</strain>
        <tissue evidence="3">Whole body</tissue>
    </source>
</reference>
<dbReference type="Gene3D" id="3.40.525.10">
    <property type="entry name" value="CRAL-TRIO lipid binding domain"/>
    <property type="match status" value="1"/>
</dbReference>
<evidence type="ECO:0000259" key="1">
    <source>
        <dbReference type="PROSITE" id="PS50191"/>
    </source>
</evidence>
<keyword evidence="4" id="KW-1185">Reference proteome</keyword>
<dbReference type="OrthoDB" id="1434354at2759"/>
<dbReference type="SMART" id="SM01100">
    <property type="entry name" value="CRAL_TRIO_N"/>
    <property type="match status" value="1"/>
</dbReference>
<dbReference type="Proteomes" id="UP000198287">
    <property type="component" value="Unassembled WGS sequence"/>
</dbReference>
<dbReference type="SUPFAM" id="SSF101576">
    <property type="entry name" value="Supernatant protein factor (SPF), C-terminal domain"/>
    <property type="match status" value="1"/>
</dbReference>
<feature type="domain" description="CRAL-TRIO" evidence="1">
    <location>
        <begin position="86"/>
        <end position="263"/>
    </location>
</feature>
<proteinExistence type="predicted"/>
<dbReference type="CDD" id="cd00170">
    <property type="entry name" value="SEC14"/>
    <property type="match status" value="1"/>
</dbReference>
<evidence type="ECO:0000313" key="4">
    <source>
        <dbReference type="Proteomes" id="UP000198287"/>
    </source>
</evidence>
<dbReference type="GO" id="GO:0005737">
    <property type="term" value="C:cytoplasm"/>
    <property type="evidence" value="ECO:0007669"/>
    <property type="project" value="TreeGrafter"/>
</dbReference>
<dbReference type="InterPro" id="IPR036273">
    <property type="entry name" value="CRAL/TRIO_N_dom_sf"/>
</dbReference>
<sequence length="427" mass="49590">MDPTRRTSSTLPPSDTYTSLEIQKLSEFRKKVDHILLTEDQKEDSFLIRWLRARNLDVAKAEEMLRFSLQWRQENDIDTILERYQMPEDLRERAPIAYCGLSNEGCAVFVVPFGRHDTRYGLEKYGIEVMERYQTYNMEEFAKLLRDEGIKHGRKVTQMIEIADCEGYSYWQMSSKLCREYVIKMQQQMGNHYPELIRYVMIVNAAKIFVTLFSMLKVVIPKNTLEKIEIFGPDPEKWKAVVRQKFPVENIPTHWGGTLEGVDEYCSGHEMWIQGPKDMRPLMRGLTEADADFHKTTINARDKFIKTVQVTEKSTILEWKFKTNNYNIAFQVNLVPNNNSATTSNKIINNFSTGSKRKDDRVAIIVPYSRVDAHKAVQEGSHCCEVTGTYAFIFDNSFSLMKNKTLLYQVIAVDPEPDKFEDSGETL</sequence>
<dbReference type="SMART" id="SM00516">
    <property type="entry name" value="SEC14"/>
    <property type="match status" value="1"/>
</dbReference>
<dbReference type="Pfam" id="PF00650">
    <property type="entry name" value="CRAL_TRIO"/>
    <property type="match status" value="1"/>
</dbReference>
<evidence type="ECO:0000259" key="2">
    <source>
        <dbReference type="PROSITE" id="PS50866"/>
    </source>
</evidence>
<dbReference type="InterPro" id="IPR011074">
    <property type="entry name" value="CRAL/TRIO_N_dom"/>
</dbReference>
<dbReference type="Pfam" id="PF13897">
    <property type="entry name" value="GOLD_2"/>
    <property type="match status" value="1"/>
</dbReference>
<accession>A0A226EEY9</accession>
<dbReference type="AlphaFoldDB" id="A0A226EEY9"/>
<dbReference type="Gene3D" id="2.60.120.680">
    <property type="entry name" value="GOLD domain"/>
    <property type="match status" value="1"/>
</dbReference>
<dbReference type="EMBL" id="LNIX01000004">
    <property type="protein sequence ID" value="OXA55950.1"/>
    <property type="molecule type" value="Genomic_DNA"/>
</dbReference>
<dbReference type="PROSITE" id="PS50191">
    <property type="entry name" value="CRAL_TRIO"/>
    <property type="match status" value="1"/>
</dbReference>